<feature type="active site" description="Nucleophile" evidence="1">
    <location>
        <position position="13"/>
    </location>
</feature>
<evidence type="ECO:0000256" key="2">
    <source>
        <dbReference type="PIRSR" id="PIRSR037031-51"/>
    </source>
</evidence>
<dbReference type="Pfam" id="PF13192">
    <property type="entry name" value="Thioredoxin_3"/>
    <property type="match status" value="1"/>
</dbReference>
<dbReference type="eggNOG" id="COG0526">
    <property type="taxonomic scope" value="Bacteria"/>
</dbReference>
<accession>H0UQN8</accession>
<reference evidence="4 5" key="1">
    <citation type="submission" date="2011-10" db="EMBL/GenBank/DDBJ databases">
        <title>The Noncontiguous Finished genome of Thermanaerovibrio velox DSM 12556.</title>
        <authorList>
            <consortium name="US DOE Joint Genome Institute (JGI-PGF)"/>
            <person name="Lucas S."/>
            <person name="Copeland A."/>
            <person name="Lapidus A."/>
            <person name="Glavina del Rio T."/>
            <person name="Dalin E."/>
            <person name="Tice H."/>
            <person name="Bruce D."/>
            <person name="Goodwin L."/>
            <person name="Pitluck S."/>
            <person name="Peters L."/>
            <person name="Mikhailova N."/>
            <person name="Teshima H."/>
            <person name="Kyrpides N."/>
            <person name="Mavromatis K."/>
            <person name="Ivanova N."/>
            <person name="Markowitz V."/>
            <person name="Cheng J.-F."/>
            <person name="Hugenholtz P."/>
            <person name="Woyke T."/>
            <person name="Wu D."/>
            <person name="Spring S."/>
            <person name="Brambilla E.-M."/>
            <person name="Klenk H.-P."/>
            <person name="Eisen J.A."/>
        </authorList>
    </citation>
    <scope>NUCLEOTIDE SEQUENCE [LARGE SCALE GENOMIC DNA]</scope>
    <source>
        <strain evidence="4 5">DSM 12556</strain>
    </source>
</reference>
<dbReference type="RefSeq" id="WP_006584296.1">
    <property type="nucleotide sequence ID" value="NZ_CM001377.1"/>
</dbReference>
<dbReference type="PIRSF" id="PIRSF037031">
    <property type="entry name" value="Redox_disulphide_2"/>
    <property type="match status" value="1"/>
</dbReference>
<evidence type="ECO:0000313" key="4">
    <source>
        <dbReference type="EMBL" id="EHM10802.1"/>
    </source>
</evidence>
<protein>
    <submittedName>
        <fullName evidence="4">Small redox-active disulfide protein 2</fullName>
    </submittedName>
</protein>
<dbReference type="InterPro" id="IPR005243">
    <property type="entry name" value="THIRX-like_proc"/>
</dbReference>
<feature type="disulfide bond" description="Redox-active" evidence="2">
    <location>
        <begin position="10"/>
        <end position="13"/>
    </location>
</feature>
<evidence type="ECO:0000259" key="3">
    <source>
        <dbReference type="Pfam" id="PF13192"/>
    </source>
</evidence>
<gene>
    <name evidence="4" type="ORF">TheveDRAFT_1684</name>
</gene>
<keyword evidence="2" id="KW-0676">Redox-active center</keyword>
<dbReference type="OrthoDB" id="9800630at2"/>
<dbReference type="AlphaFoldDB" id="H0UQN8"/>
<dbReference type="Gene3D" id="3.40.30.10">
    <property type="entry name" value="Glutaredoxin"/>
    <property type="match status" value="1"/>
</dbReference>
<dbReference type="PANTHER" id="PTHR36450">
    <property type="entry name" value="THIOREDOXIN"/>
    <property type="match status" value="1"/>
</dbReference>
<keyword evidence="2" id="KW-1015">Disulfide bond</keyword>
<name>H0UQN8_9BACT</name>
<dbReference type="InterPro" id="IPR036249">
    <property type="entry name" value="Thioredoxin-like_sf"/>
</dbReference>
<proteinExistence type="predicted"/>
<dbReference type="Proteomes" id="UP000005730">
    <property type="component" value="Chromosome"/>
</dbReference>
<sequence length="78" mass="8578">MEIQILGTGCPKCKKLQEMAEKAAAELGLNCQIRKVSDINEIMDFGVMSTPALAVDRKVLIAGQLPTYERVKELLSDI</sequence>
<evidence type="ECO:0000256" key="1">
    <source>
        <dbReference type="PIRSR" id="PIRSR037031-50"/>
    </source>
</evidence>
<dbReference type="NCBIfam" id="TIGR00412">
    <property type="entry name" value="redox_disulf_2"/>
    <property type="match status" value="1"/>
</dbReference>
<dbReference type="EMBL" id="CM001377">
    <property type="protein sequence ID" value="EHM10802.1"/>
    <property type="molecule type" value="Genomic_DNA"/>
</dbReference>
<dbReference type="PANTHER" id="PTHR36450:SF1">
    <property type="entry name" value="THIOREDOXIN"/>
    <property type="match status" value="1"/>
</dbReference>
<dbReference type="HOGENOM" id="CLU_090389_18_2_0"/>
<organism evidence="4 5">
    <name type="scientific">Thermanaerovibrio velox DSM 12556</name>
    <dbReference type="NCBI Taxonomy" id="926567"/>
    <lineage>
        <taxon>Bacteria</taxon>
        <taxon>Thermotogati</taxon>
        <taxon>Synergistota</taxon>
        <taxon>Synergistia</taxon>
        <taxon>Synergistales</taxon>
        <taxon>Synergistaceae</taxon>
        <taxon>Thermanaerovibrio</taxon>
    </lineage>
</organism>
<dbReference type="InterPro" id="IPR012336">
    <property type="entry name" value="Thioredoxin-like_fold"/>
</dbReference>
<feature type="domain" description="Thioredoxin-like fold" evidence="3">
    <location>
        <begin position="1"/>
        <end position="75"/>
    </location>
</feature>
<evidence type="ECO:0000313" key="5">
    <source>
        <dbReference type="Proteomes" id="UP000005730"/>
    </source>
</evidence>
<keyword evidence="5" id="KW-1185">Reference proteome</keyword>
<dbReference type="STRING" id="926567.TheveDRAFT_1684"/>
<dbReference type="SUPFAM" id="SSF52833">
    <property type="entry name" value="Thioredoxin-like"/>
    <property type="match status" value="1"/>
</dbReference>
<feature type="active site" description="Nucleophile" evidence="1">
    <location>
        <position position="10"/>
    </location>
</feature>